<evidence type="ECO:0000256" key="3">
    <source>
        <dbReference type="ARBA" id="ARBA00022714"/>
    </source>
</evidence>
<evidence type="ECO:0000256" key="1">
    <source>
        <dbReference type="ARBA" id="ARBA00010914"/>
    </source>
</evidence>
<comment type="similarity">
    <text evidence="1">Belongs to the adrenodoxin/putidaredoxin family.</text>
</comment>
<dbReference type="SUPFAM" id="SSF54292">
    <property type="entry name" value="2Fe-2S ferredoxin-like"/>
    <property type="match status" value="1"/>
</dbReference>
<proteinExistence type="inferred from homology"/>
<dbReference type="Gene3D" id="3.10.20.30">
    <property type="match status" value="1"/>
</dbReference>
<evidence type="ECO:0000313" key="11">
    <source>
        <dbReference type="EMBL" id="WOH38834.1"/>
    </source>
</evidence>
<dbReference type="InterPro" id="IPR001041">
    <property type="entry name" value="2Fe-2S_ferredoxin-type"/>
</dbReference>
<dbReference type="PRINTS" id="PR00355">
    <property type="entry name" value="ADRENODOXIN"/>
</dbReference>
<dbReference type="CDD" id="cd00207">
    <property type="entry name" value="fer2"/>
    <property type="match status" value="1"/>
</dbReference>
<protein>
    <submittedName>
        <fullName evidence="11">2Fe-2S iron-sulfur cluster-binding protein</fullName>
    </submittedName>
</protein>
<organism evidence="11 12">
    <name type="scientific">Thalassotalea fonticola</name>
    <dbReference type="NCBI Taxonomy" id="3065649"/>
    <lineage>
        <taxon>Bacteria</taxon>
        <taxon>Pseudomonadati</taxon>
        <taxon>Pseudomonadota</taxon>
        <taxon>Gammaproteobacteria</taxon>
        <taxon>Alteromonadales</taxon>
        <taxon>Colwelliaceae</taxon>
        <taxon>Thalassotalea</taxon>
    </lineage>
</organism>
<dbReference type="Pfam" id="PF00111">
    <property type="entry name" value="Fer2"/>
    <property type="match status" value="1"/>
</dbReference>
<keyword evidence="3" id="KW-0001">2Fe-2S</keyword>
<dbReference type="RefSeq" id="WP_348397603.1">
    <property type="nucleotide sequence ID" value="NZ_CP136600.1"/>
</dbReference>
<dbReference type="InterPro" id="IPR012675">
    <property type="entry name" value="Beta-grasp_dom_sf"/>
</dbReference>
<evidence type="ECO:0000256" key="6">
    <source>
        <dbReference type="ARBA" id="ARBA00023004"/>
    </source>
</evidence>
<keyword evidence="6" id="KW-0408">Iron</keyword>
<comment type="cofactor">
    <cofactor evidence="9">
        <name>[2Fe-2S] cluster</name>
        <dbReference type="ChEBI" id="CHEBI:190135"/>
    </cofactor>
</comment>
<accession>A0ABZ0GSA1</accession>
<evidence type="ECO:0000256" key="2">
    <source>
        <dbReference type="ARBA" id="ARBA00022448"/>
    </source>
</evidence>
<dbReference type="Proteomes" id="UP001301442">
    <property type="component" value="Chromosome"/>
</dbReference>
<evidence type="ECO:0000256" key="7">
    <source>
        <dbReference type="ARBA" id="ARBA00023014"/>
    </source>
</evidence>
<keyword evidence="5" id="KW-0249">Electron transport</keyword>
<name>A0ABZ0GSA1_9GAMM</name>
<dbReference type="EMBL" id="CP136600">
    <property type="protein sequence ID" value="WOH38834.1"/>
    <property type="molecule type" value="Genomic_DNA"/>
</dbReference>
<keyword evidence="2" id="KW-0813">Transport</keyword>
<sequence>MGQVTYIENCGTVHETDIANGQSLLDGALSLGISSMPGACGGDAVCATCHCIVDDEWSDKLNDMSEDEFFMLQSMDNQQANSRLACQIRMKDNLDGMIVVVADN</sequence>
<evidence type="ECO:0000256" key="9">
    <source>
        <dbReference type="ARBA" id="ARBA00034078"/>
    </source>
</evidence>
<dbReference type="InterPro" id="IPR001055">
    <property type="entry name" value="Adrenodoxin-like"/>
</dbReference>
<keyword evidence="8" id="KW-0830">Ubiquinone</keyword>
<keyword evidence="7" id="KW-0411">Iron-sulfur</keyword>
<dbReference type="PANTHER" id="PTHR23426">
    <property type="entry name" value="FERREDOXIN/ADRENODOXIN"/>
    <property type="match status" value="1"/>
</dbReference>
<reference evidence="11 12" key="1">
    <citation type="submission" date="2023-09" db="EMBL/GenBank/DDBJ databases">
        <authorList>
            <person name="Qi X."/>
        </authorList>
    </citation>
    <scope>NUCLEOTIDE SEQUENCE [LARGE SCALE GENOMIC DNA]</scope>
    <source>
        <strain evidence="11 12">S1-1</strain>
    </source>
</reference>
<feature type="domain" description="2Fe-2S ferredoxin-type" evidence="10">
    <location>
        <begin position="10"/>
        <end position="91"/>
    </location>
</feature>
<evidence type="ECO:0000313" key="12">
    <source>
        <dbReference type="Proteomes" id="UP001301442"/>
    </source>
</evidence>
<keyword evidence="12" id="KW-1185">Reference proteome</keyword>
<dbReference type="InterPro" id="IPR036010">
    <property type="entry name" value="2Fe-2S_ferredoxin-like_sf"/>
</dbReference>
<evidence type="ECO:0000256" key="5">
    <source>
        <dbReference type="ARBA" id="ARBA00022982"/>
    </source>
</evidence>
<gene>
    <name evidence="11" type="ORF">RI844_06335</name>
</gene>
<evidence type="ECO:0000256" key="4">
    <source>
        <dbReference type="ARBA" id="ARBA00022723"/>
    </source>
</evidence>
<evidence type="ECO:0000256" key="8">
    <source>
        <dbReference type="ARBA" id="ARBA00023075"/>
    </source>
</evidence>
<dbReference type="PANTHER" id="PTHR23426:SF72">
    <property type="entry name" value="2FE-2S FERREDOXIN-TYPE DOMAIN-CONTAINING PROTEIN"/>
    <property type="match status" value="1"/>
</dbReference>
<keyword evidence="4" id="KW-0479">Metal-binding</keyword>
<evidence type="ECO:0000259" key="10">
    <source>
        <dbReference type="Pfam" id="PF00111"/>
    </source>
</evidence>